<keyword evidence="3" id="KW-1185">Reference proteome</keyword>
<dbReference type="PRINTS" id="PR00469">
    <property type="entry name" value="PNDRDTASEII"/>
</dbReference>
<dbReference type="SUPFAM" id="SSF51905">
    <property type="entry name" value="FAD/NAD(P)-binding domain"/>
    <property type="match status" value="2"/>
</dbReference>
<name>A0A8H6SY63_9AGAR</name>
<evidence type="ECO:0000256" key="1">
    <source>
        <dbReference type="ARBA" id="ARBA00023002"/>
    </source>
</evidence>
<accession>A0A8H6SY63</accession>
<dbReference type="GeneID" id="59344762"/>
<sequence length="596" mass="64657">MTAITNIDQLPGSFPDPSSLSVFTDDEAVSIARTVAPQIVALLTSPEKDDFAQLFLAGAFWRDLVALSWTLRTFHPTSAITESVVPLIKRASIDCSSIRLDEAHVVAIPFPNGVSVVRAPFTFTTSSPSTQCTAAFKIVRLSTGHLKVLTVTTALHEVNSIPWRKFDLPAAFSPTVPTTLDVLVVGGGHAGLSIAAYLKALGVDFVVVEKQNAIGDSWSKRYDSTTLHTTRVFSGLPFVGFPSDYPQYIPAKLIANYYTDYVNKLHLPVYCGRECVSATWDASSDRWEVTLNDISGNQTIRVRTLVFATGIGGRFPLVPDLPGKDAFKGQVLHSIDYTSASRWAGKRVAIVGASTTACDVALDCVKAGVEVVTMIQRGATRIYPQEHITRVQARFWNDDIPVEVGDSMATEDPMVLSAALSSIVLKQLQNSYSPEFYAGLKNAGFIAAVDGSVHQQIYCRAGAHYPDIGACGAISRGEIQVKSDANIDRILPTAIAFSDNTRLDTDVIVYCTGFEKDARNTAAAIIGKDTANILEPVWGLDAEGEVRGCWRPSGHHRIWFHGGELQTMRYYGRFLAMQIAAEIAGVRPSPARAVNP</sequence>
<dbReference type="EMBL" id="JACAZF010000004">
    <property type="protein sequence ID" value="KAF7307519.1"/>
    <property type="molecule type" value="Genomic_DNA"/>
</dbReference>
<dbReference type="GO" id="GO:0050660">
    <property type="term" value="F:flavin adenine dinucleotide binding"/>
    <property type="evidence" value="ECO:0007669"/>
    <property type="project" value="TreeGrafter"/>
</dbReference>
<dbReference type="PANTHER" id="PTHR43539">
    <property type="entry name" value="FLAVIN-BINDING MONOOXYGENASE-LIKE PROTEIN (AFU_ORTHOLOGUE AFUA_4G09220)"/>
    <property type="match status" value="1"/>
</dbReference>
<reference evidence="2" key="1">
    <citation type="submission" date="2020-05" db="EMBL/GenBank/DDBJ databases">
        <title>Mycena genomes resolve the evolution of fungal bioluminescence.</title>
        <authorList>
            <person name="Tsai I.J."/>
        </authorList>
    </citation>
    <scope>NUCLEOTIDE SEQUENCE</scope>
    <source>
        <strain evidence="2">171206Taipei</strain>
    </source>
</reference>
<dbReference type="Gene3D" id="3.50.50.60">
    <property type="entry name" value="FAD/NAD(P)-binding domain"/>
    <property type="match status" value="2"/>
</dbReference>
<dbReference type="InterPro" id="IPR050982">
    <property type="entry name" value="Auxin_biosynth/cation_transpt"/>
</dbReference>
<comment type="caution">
    <text evidence="2">The sequence shown here is derived from an EMBL/GenBank/DDBJ whole genome shotgun (WGS) entry which is preliminary data.</text>
</comment>
<dbReference type="InterPro" id="IPR036188">
    <property type="entry name" value="FAD/NAD-bd_sf"/>
</dbReference>
<dbReference type="PANTHER" id="PTHR43539:SF68">
    <property type="entry name" value="FLAVIN-BINDING MONOOXYGENASE-LIKE PROTEIN (AFU_ORTHOLOGUE AFUA_4G09220)"/>
    <property type="match status" value="1"/>
</dbReference>
<organism evidence="2 3">
    <name type="scientific">Mycena indigotica</name>
    <dbReference type="NCBI Taxonomy" id="2126181"/>
    <lineage>
        <taxon>Eukaryota</taxon>
        <taxon>Fungi</taxon>
        <taxon>Dikarya</taxon>
        <taxon>Basidiomycota</taxon>
        <taxon>Agaricomycotina</taxon>
        <taxon>Agaricomycetes</taxon>
        <taxon>Agaricomycetidae</taxon>
        <taxon>Agaricales</taxon>
        <taxon>Marasmiineae</taxon>
        <taxon>Mycenaceae</taxon>
        <taxon>Mycena</taxon>
    </lineage>
</organism>
<dbReference type="OrthoDB" id="74360at2759"/>
<dbReference type="GO" id="GO:0004497">
    <property type="term" value="F:monooxygenase activity"/>
    <property type="evidence" value="ECO:0007669"/>
    <property type="project" value="TreeGrafter"/>
</dbReference>
<dbReference type="AlphaFoldDB" id="A0A8H6SY63"/>
<proteinExistence type="predicted"/>
<evidence type="ECO:0000313" key="3">
    <source>
        <dbReference type="Proteomes" id="UP000636479"/>
    </source>
</evidence>
<protein>
    <recommendedName>
        <fullName evidence="4">FAD/NAD(P)-binding domain-containing protein</fullName>
    </recommendedName>
</protein>
<dbReference type="Proteomes" id="UP000636479">
    <property type="component" value="Unassembled WGS sequence"/>
</dbReference>
<evidence type="ECO:0000313" key="2">
    <source>
        <dbReference type="EMBL" id="KAF7307519.1"/>
    </source>
</evidence>
<evidence type="ECO:0008006" key="4">
    <source>
        <dbReference type="Google" id="ProtNLM"/>
    </source>
</evidence>
<dbReference type="Pfam" id="PF13738">
    <property type="entry name" value="Pyr_redox_3"/>
    <property type="match status" value="1"/>
</dbReference>
<gene>
    <name evidence="2" type="ORF">MIND_00546500</name>
</gene>
<dbReference type="RefSeq" id="XP_037222538.1">
    <property type="nucleotide sequence ID" value="XM_037362246.1"/>
</dbReference>
<keyword evidence="1" id="KW-0560">Oxidoreductase</keyword>